<reference evidence="6" key="1">
    <citation type="submission" date="2020-08" db="EMBL/GenBank/DDBJ databases">
        <title>Whole genome shotgun sequence of Polymorphospora rubra NBRC 101157.</title>
        <authorList>
            <person name="Komaki H."/>
            <person name="Tamura T."/>
        </authorList>
    </citation>
    <scope>NUCLEOTIDE SEQUENCE</scope>
    <source>
        <strain evidence="6">NBRC 101157</strain>
    </source>
</reference>
<dbReference type="PANTHER" id="PTHR11103:SF18">
    <property type="entry name" value="SLR1189 PROTEIN"/>
    <property type="match status" value="1"/>
</dbReference>
<evidence type="ECO:0000313" key="6">
    <source>
        <dbReference type="EMBL" id="BCJ66682.1"/>
    </source>
</evidence>
<evidence type="ECO:0000256" key="4">
    <source>
        <dbReference type="PROSITE-ProRule" id="PRU00333"/>
    </source>
</evidence>
<organism evidence="6 7">
    <name type="scientific">Polymorphospora rubra</name>
    <dbReference type="NCBI Taxonomy" id="338584"/>
    <lineage>
        <taxon>Bacteria</taxon>
        <taxon>Bacillati</taxon>
        <taxon>Actinomycetota</taxon>
        <taxon>Actinomycetes</taxon>
        <taxon>Micromonosporales</taxon>
        <taxon>Micromonosporaceae</taxon>
        <taxon>Polymorphospora</taxon>
    </lineage>
</organism>
<dbReference type="GO" id="GO:0008270">
    <property type="term" value="F:zinc ion binding"/>
    <property type="evidence" value="ECO:0007669"/>
    <property type="project" value="InterPro"/>
</dbReference>
<dbReference type="InterPro" id="IPR003726">
    <property type="entry name" value="HCY_dom"/>
</dbReference>
<dbReference type="KEGG" id="pry:Prubr_37030"/>
<dbReference type="GO" id="GO:0008168">
    <property type="term" value="F:methyltransferase activity"/>
    <property type="evidence" value="ECO:0007669"/>
    <property type="project" value="UniProtKB-UniRule"/>
</dbReference>
<proteinExistence type="predicted"/>
<feature type="binding site" evidence="3 4">
    <location>
        <position position="281"/>
    </location>
    <ligand>
        <name>Zn(2+)</name>
        <dbReference type="ChEBI" id="CHEBI:29105"/>
    </ligand>
</feature>
<dbReference type="PIRSF" id="PIRSF037505">
    <property type="entry name" value="Betaine_HMT"/>
    <property type="match status" value="1"/>
</dbReference>
<feature type="binding site" evidence="3 4">
    <location>
        <position position="282"/>
    </location>
    <ligand>
        <name>Zn(2+)</name>
        <dbReference type="ChEBI" id="CHEBI:29105"/>
    </ligand>
</feature>
<evidence type="ECO:0000313" key="7">
    <source>
        <dbReference type="Proteomes" id="UP000680866"/>
    </source>
</evidence>
<comment type="cofactor">
    <cofactor evidence="3">
        <name>Zn(2+)</name>
        <dbReference type="ChEBI" id="CHEBI:29105"/>
    </cofactor>
    <text evidence="3">Binds 1 zinc ion per subunit.</text>
</comment>
<dbReference type="Pfam" id="PF02574">
    <property type="entry name" value="S-methyl_trans"/>
    <property type="match status" value="1"/>
</dbReference>
<dbReference type="AlphaFoldDB" id="A0A810MZW8"/>
<dbReference type="GO" id="GO:0032259">
    <property type="term" value="P:methylation"/>
    <property type="evidence" value="ECO:0007669"/>
    <property type="project" value="UniProtKB-KW"/>
</dbReference>
<protein>
    <submittedName>
        <fullName evidence="6">Homocysteine S-methyltransferase</fullName>
    </submittedName>
</protein>
<evidence type="ECO:0000256" key="1">
    <source>
        <dbReference type="ARBA" id="ARBA00022603"/>
    </source>
</evidence>
<dbReference type="InterPro" id="IPR017226">
    <property type="entry name" value="BHMT-like"/>
</dbReference>
<dbReference type="EMBL" id="AP023359">
    <property type="protein sequence ID" value="BCJ66682.1"/>
    <property type="molecule type" value="Genomic_DNA"/>
</dbReference>
<keyword evidence="7" id="KW-1185">Reference proteome</keyword>
<evidence type="ECO:0000259" key="5">
    <source>
        <dbReference type="PROSITE" id="PS50970"/>
    </source>
</evidence>
<sequence>MPAARPTLLDGAMATELQRHGRPMRPPLWSSEALGDAAGRVLVRDVHERYLTAGADVVTANTLRCNRRTLDRAGLDDTAARRLVEGAVRLAVAARDTTRPAAWVAGSIGPAEDCYRPELVPPDAEIRAEARWLAEQLVGNGVDLLLVETVNTAREAMAALAEARATGVPVWVSLVCGPGARLLSGEPLAPTAARLAGAGATAVLVNCTGPAETGAALAALASALAGTGTPFGAYPNVEDRSGIAPNTAVDRYVAPHTGPAEFGALVAGWSDRFGLSIVGGCCGTTPAHVEAVAARSAGTGAWLSGR</sequence>
<keyword evidence="1 4" id="KW-0489">Methyltransferase</keyword>
<dbReference type="Proteomes" id="UP000680866">
    <property type="component" value="Chromosome"/>
</dbReference>
<name>A0A810MZW8_9ACTN</name>
<gene>
    <name evidence="6" type="ORF">Prubr_37030</name>
</gene>
<dbReference type="Gene3D" id="3.20.20.330">
    <property type="entry name" value="Homocysteine-binding-like domain"/>
    <property type="match status" value="1"/>
</dbReference>
<evidence type="ECO:0000256" key="2">
    <source>
        <dbReference type="ARBA" id="ARBA00022679"/>
    </source>
</evidence>
<keyword evidence="2 4" id="KW-0808">Transferase</keyword>
<dbReference type="PROSITE" id="PS50970">
    <property type="entry name" value="HCY"/>
    <property type="match status" value="1"/>
</dbReference>
<keyword evidence="3 4" id="KW-0862">Zinc</keyword>
<feature type="domain" description="Hcy-binding" evidence="5">
    <location>
        <begin position="1"/>
        <end position="296"/>
    </location>
</feature>
<keyword evidence="3 4" id="KW-0479">Metal-binding</keyword>
<feature type="binding site" evidence="3 4">
    <location>
        <position position="207"/>
    </location>
    <ligand>
        <name>Zn(2+)</name>
        <dbReference type="ChEBI" id="CHEBI:29105"/>
    </ligand>
</feature>
<accession>A0A810MZW8</accession>
<evidence type="ECO:0000256" key="3">
    <source>
        <dbReference type="PIRSR" id="PIRSR037505-2"/>
    </source>
</evidence>
<dbReference type="PANTHER" id="PTHR11103">
    <property type="entry name" value="SLR1189 PROTEIN"/>
    <property type="match status" value="1"/>
</dbReference>
<dbReference type="SUPFAM" id="SSF82282">
    <property type="entry name" value="Homocysteine S-methyltransferase"/>
    <property type="match status" value="1"/>
</dbReference>
<dbReference type="GO" id="GO:0009086">
    <property type="term" value="P:methionine biosynthetic process"/>
    <property type="evidence" value="ECO:0007669"/>
    <property type="project" value="InterPro"/>
</dbReference>
<dbReference type="InterPro" id="IPR036589">
    <property type="entry name" value="HCY_dom_sf"/>
</dbReference>